<evidence type="ECO:0000313" key="2">
    <source>
        <dbReference type="EMBL" id="GHG14000.1"/>
    </source>
</evidence>
<gene>
    <name evidence="2" type="ORF">GCM10017667_55180</name>
</gene>
<protein>
    <submittedName>
        <fullName evidence="2">Uncharacterized protein</fullName>
    </submittedName>
</protein>
<reference evidence="2" key="2">
    <citation type="submission" date="2020-09" db="EMBL/GenBank/DDBJ databases">
        <authorList>
            <person name="Sun Q."/>
            <person name="Ohkuma M."/>
        </authorList>
    </citation>
    <scope>NUCLEOTIDE SEQUENCE</scope>
    <source>
        <strain evidence="2">JCM 4122</strain>
    </source>
</reference>
<organism evidence="2 3">
    <name type="scientific">Streptomyces filamentosus</name>
    <name type="common">Streptomyces roseosporus</name>
    <dbReference type="NCBI Taxonomy" id="67294"/>
    <lineage>
        <taxon>Bacteria</taxon>
        <taxon>Bacillati</taxon>
        <taxon>Actinomycetota</taxon>
        <taxon>Actinomycetes</taxon>
        <taxon>Kitasatosporales</taxon>
        <taxon>Streptomycetaceae</taxon>
        <taxon>Streptomyces</taxon>
    </lineage>
</organism>
<evidence type="ECO:0000256" key="1">
    <source>
        <dbReference type="SAM" id="MobiDB-lite"/>
    </source>
</evidence>
<comment type="caution">
    <text evidence="2">The sequence shown here is derived from an EMBL/GenBank/DDBJ whole genome shotgun (WGS) entry which is preliminary data.</text>
</comment>
<proteinExistence type="predicted"/>
<evidence type="ECO:0000313" key="3">
    <source>
        <dbReference type="Proteomes" id="UP000632849"/>
    </source>
</evidence>
<accession>A0A919ERJ6</accession>
<dbReference type="EMBL" id="BNBE01000002">
    <property type="protein sequence ID" value="GHG14000.1"/>
    <property type="molecule type" value="Genomic_DNA"/>
</dbReference>
<reference evidence="2" key="1">
    <citation type="journal article" date="2014" name="Int. J. Syst. Evol. Microbiol.">
        <title>Complete genome sequence of Corynebacterium casei LMG S-19264T (=DSM 44701T), isolated from a smear-ripened cheese.</title>
        <authorList>
            <consortium name="US DOE Joint Genome Institute (JGI-PGF)"/>
            <person name="Walter F."/>
            <person name="Albersmeier A."/>
            <person name="Kalinowski J."/>
            <person name="Ruckert C."/>
        </authorList>
    </citation>
    <scope>NUCLEOTIDE SEQUENCE</scope>
    <source>
        <strain evidence="2">JCM 4122</strain>
    </source>
</reference>
<sequence>MAPDELTVTGPCWSCAALTTMCARCATVVEIDPATGQPTLGRTPTSVPRLVCSACVTAANNRAREHGGPTVATEPERHAGHRQHLYI</sequence>
<feature type="region of interest" description="Disordered" evidence="1">
    <location>
        <begin position="65"/>
        <end position="87"/>
    </location>
</feature>
<name>A0A919ERJ6_STRFL</name>
<dbReference type="AlphaFoldDB" id="A0A919ERJ6"/>
<dbReference type="Proteomes" id="UP000632849">
    <property type="component" value="Unassembled WGS sequence"/>
</dbReference>
<keyword evidence="3" id="KW-1185">Reference proteome</keyword>